<proteinExistence type="inferred from homology"/>
<evidence type="ECO:0000256" key="5">
    <source>
        <dbReference type="ARBA" id="ARBA00022692"/>
    </source>
</evidence>
<dbReference type="InterPro" id="IPR037294">
    <property type="entry name" value="ABC_BtuC-like"/>
</dbReference>
<feature type="transmembrane region" description="Helical" evidence="8">
    <location>
        <begin position="126"/>
        <end position="147"/>
    </location>
</feature>
<protein>
    <submittedName>
        <fullName evidence="9">Iron ABC transporter permease</fullName>
    </submittedName>
</protein>
<evidence type="ECO:0000256" key="3">
    <source>
        <dbReference type="ARBA" id="ARBA00022448"/>
    </source>
</evidence>
<dbReference type="CDD" id="cd06550">
    <property type="entry name" value="TM_ABC_iron-siderophores_like"/>
    <property type="match status" value="1"/>
</dbReference>
<feature type="transmembrane region" description="Helical" evidence="8">
    <location>
        <begin position="318"/>
        <end position="337"/>
    </location>
</feature>
<evidence type="ECO:0000256" key="4">
    <source>
        <dbReference type="ARBA" id="ARBA00022475"/>
    </source>
</evidence>
<dbReference type="PROSITE" id="PS51257">
    <property type="entry name" value="PROKAR_LIPOPROTEIN"/>
    <property type="match status" value="1"/>
</dbReference>
<evidence type="ECO:0000256" key="6">
    <source>
        <dbReference type="ARBA" id="ARBA00022989"/>
    </source>
</evidence>
<evidence type="ECO:0000256" key="8">
    <source>
        <dbReference type="SAM" id="Phobius"/>
    </source>
</evidence>
<keyword evidence="6 8" id="KW-1133">Transmembrane helix</keyword>
<evidence type="ECO:0000256" key="1">
    <source>
        <dbReference type="ARBA" id="ARBA00004651"/>
    </source>
</evidence>
<feature type="transmembrane region" description="Helical" evidence="8">
    <location>
        <begin position="63"/>
        <end position="83"/>
    </location>
</feature>
<dbReference type="RefSeq" id="WP_009223222.1">
    <property type="nucleotide sequence ID" value="NZ_CBCSKM010000026.1"/>
</dbReference>
<evidence type="ECO:0000313" key="10">
    <source>
        <dbReference type="Proteomes" id="UP001292216"/>
    </source>
</evidence>
<dbReference type="PANTHER" id="PTHR30472">
    <property type="entry name" value="FERRIC ENTEROBACTIN TRANSPORT SYSTEM PERMEASE PROTEIN"/>
    <property type="match status" value="1"/>
</dbReference>
<dbReference type="PANTHER" id="PTHR30472:SF23">
    <property type="entry name" value="IRON-UPTAKE SYSTEM PERMEASE PROTEIN FEUC"/>
    <property type="match status" value="1"/>
</dbReference>
<feature type="transmembrane region" description="Helical" evidence="8">
    <location>
        <begin position="159"/>
        <end position="179"/>
    </location>
</feature>
<dbReference type="Proteomes" id="UP001292216">
    <property type="component" value="Unassembled WGS sequence"/>
</dbReference>
<evidence type="ECO:0000256" key="2">
    <source>
        <dbReference type="ARBA" id="ARBA00007935"/>
    </source>
</evidence>
<keyword evidence="5 8" id="KW-0812">Transmembrane</keyword>
<accession>A0ABU5PI82</accession>
<dbReference type="SUPFAM" id="SSF81345">
    <property type="entry name" value="ABC transporter involved in vitamin B12 uptake, BtuC"/>
    <property type="match status" value="1"/>
</dbReference>
<dbReference type="Gene3D" id="1.10.3470.10">
    <property type="entry name" value="ABC transporter involved in vitamin B12 uptake, BtuC"/>
    <property type="match status" value="1"/>
</dbReference>
<feature type="transmembrane region" description="Helical" evidence="8">
    <location>
        <begin position="12"/>
        <end position="29"/>
    </location>
</feature>
<keyword evidence="3" id="KW-0813">Transport</keyword>
<feature type="transmembrane region" description="Helical" evidence="8">
    <location>
        <begin position="249"/>
        <end position="275"/>
    </location>
</feature>
<name>A0ABU5PI82_9BACL</name>
<comment type="caution">
    <text evidence="9">The sequence shown here is derived from an EMBL/GenBank/DDBJ whole genome shotgun (WGS) entry which is preliminary data.</text>
</comment>
<keyword evidence="7 8" id="KW-0472">Membrane</keyword>
<sequence>MNRRSEASRFWLVLLGCLILALACIYISLTNGTFDLSVRDIVKTLLRIDPQWDHDLVVFDFRLPRIVIAALVGCGLGVAGAVLQGITRNGLADPGILGIHAAAGSAVVLFMFLTQGTVKGTGIWSFLSMPMFGWLGGFAAVWLLYMFARHHGSLDPGRLILVGIALGSGFGALTMYISLKMNPQDFEMATVWLSGSIYGANWEQVLGILPWLLVLIPVIWRKAAVLDIMQLHETSVVGLGVRVNTQRQWLLICCVGIISACVSVSGSIGFVGLIAPHIARRLVGLHYRYLVPVCGGIGMVMVLLGDFLGRIVFAPAELPVGIVISVIGVPYFVMLLYRAKRAKA</sequence>
<gene>
    <name evidence="9" type="ORF">U9M73_05645</name>
</gene>
<comment type="similarity">
    <text evidence="2">Belongs to the binding-protein-dependent transport system permease family. FecCD subfamily.</text>
</comment>
<feature type="transmembrane region" description="Helical" evidence="8">
    <location>
        <begin position="95"/>
        <end position="114"/>
    </location>
</feature>
<evidence type="ECO:0000313" key="9">
    <source>
        <dbReference type="EMBL" id="MEA3569479.1"/>
    </source>
</evidence>
<organism evidence="9 10">
    <name type="scientific">Paenibacillus phoenicis</name>
    <dbReference type="NCBI Taxonomy" id="554117"/>
    <lineage>
        <taxon>Bacteria</taxon>
        <taxon>Bacillati</taxon>
        <taxon>Bacillota</taxon>
        <taxon>Bacilli</taxon>
        <taxon>Bacillales</taxon>
        <taxon>Paenibacillaceae</taxon>
        <taxon>Paenibacillus</taxon>
    </lineage>
</organism>
<evidence type="ECO:0000256" key="7">
    <source>
        <dbReference type="ARBA" id="ARBA00023136"/>
    </source>
</evidence>
<dbReference type="EMBL" id="JAYERP010000001">
    <property type="protein sequence ID" value="MEA3569479.1"/>
    <property type="molecule type" value="Genomic_DNA"/>
</dbReference>
<dbReference type="Pfam" id="PF01032">
    <property type="entry name" value="FecCD"/>
    <property type="match status" value="1"/>
</dbReference>
<keyword evidence="4" id="KW-1003">Cell membrane</keyword>
<comment type="subcellular location">
    <subcellularLocation>
        <location evidence="1">Cell membrane</location>
        <topology evidence="1">Multi-pass membrane protein</topology>
    </subcellularLocation>
</comment>
<reference evidence="9 10" key="1">
    <citation type="submission" date="2023-12" db="EMBL/GenBank/DDBJ databases">
        <title>Whole genome sequencing of Paenibacillus phoenicis isolated from the Phoenix Mars Lander spacecraft assembly facility.</title>
        <authorList>
            <person name="Garcia A."/>
            <person name="Venkateswaran K."/>
        </authorList>
    </citation>
    <scope>NUCLEOTIDE SEQUENCE [LARGE SCALE GENOMIC DNA]</scope>
    <source>
        <strain evidence="9 10">3PO2SA</strain>
    </source>
</reference>
<dbReference type="InterPro" id="IPR000522">
    <property type="entry name" value="ABC_transptr_permease_BtuC"/>
</dbReference>
<keyword evidence="10" id="KW-1185">Reference proteome</keyword>
<feature type="transmembrane region" description="Helical" evidence="8">
    <location>
        <begin position="287"/>
        <end position="312"/>
    </location>
</feature>